<dbReference type="EMBL" id="QXGJ01000003">
    <property type="protein sequence ID" value="RSX51460.1"/>
    <property type="molecule type" value="Genomic_DNA"/>
</dbReference>
<accession>A0A430FF75</accession>
<feature type="transmembrane region" description="Helical" evidence="1">
    <location>
        <begin position="116"/>
        <end position="143"/>
    </location>
</feature>
<keyword evidence="1" id="KW-0812">Transmembrane</keyword>
<proteinExistence type="predicted"/>
<comment type="caution">
    <text evidence="2">The sequence shown here is derived from an EMBL/GenBank/DDBJ whole genome shotgun (WGS) entry which is preliminary data.</text>
</comment>
<sequence>MLPDVVSQTTRHPPYDEHVFFMMFSGMPLAMRVEYAVFVLAVLPLIVPGVLSALIRTRLTAISARLRTEGDVSARLLPYGTMVSLILSAIMAALVFDANGMNDMAVVPGMDSTSLGGVLMICGIAVMLCALTMVTLTVAIAMTSSTIGELLRMTLGLPSTLRCDRHVADAARSWARPQWVPRWARFSLPDSRI</sequence>
<name>A0A430FF75_9BIFI</name>
<keyword evidence="1" id="KW-0472">Membrane</keyword>
<feature type="transmembrane region" description="Helical" evidence="1">
    <location>
        <begin position="35"/>
        <end position="55"/>
    </location>
</feature>
<evidence type="ECO:0000313" key="2">
    <source>
        <dbReference type="EMBL" id="RSX51460.1"/>
    </source>
</evidence>
<reference evidence="2 3" key="1">
    <citation type="submission" date="2018-09" db="EMBL/GenBank/DDBJ databases">
        <title>Characterization of the phylogenetic diversity of five novel species belonging to the genus Bifidobacterium.</title>
        <authorList>
            <person name="Lugli G.A."/>
            <person name="Duranti S."/>
            <person name="Milani C."/>
        </authorList>
    </citation>
    <scope>NUCLEOTIDE SEQUENCE [LARGE SCALE GENOMIC DNA]</scope>
    <source>
        <strain evidence="2 3">2028B</strain>
    </source>
</reference>
<keyword evidence="1" id="KW-1133">Transmembrane helix</keyword>
<keyword evidence="3" id="KW-1185">Reference proteome</keyword>
<gene>
    <name evidence="2" type="ORF">D2E23_0723</name>
</gene>
<dbReference type="AlphaFoldDB" id="A0A430FF75"/>
<organism evidence="2 3">
    <name type="scientific">Bifidobacterium callimiconis</name>
    <dbReference type="NCBI Taxonomy" id="2306973"/>
    <lineage>
        <taxon>Bacteria</taxon>
        <taxon>Bacillati</taxon>
        <taxon>Actinomycetota</taxon>
        <taxon>Actinomycetes</taxon>
        <taxon>Bifidobacteriales</taxon>
        <taxon>Bifidobacteriaceae</taxon>
        <taxon>Bifidobacterium</taxon>
    </lineage>
</organism>
<dbReference type="Proteomes" id="UP000288607">
    <property type="component" value="Unassembled WGS sequence"/>
</dbReference>
<evidence type="ECO:0000256" key="1">
    <source>
        <dbReference type="SAM" id="Phobius"/>
    </source>
</evidence>
<evidence type="ECO:0000313" key="3">
    <source>
        <dbReference type="Proteomes" id="UP000288607"/>
    </source>
</evidence>
<protein>
    <submittedName>
        <fullName evidence="2">Uncharacterized protein</fullName>
    </submittedName>
</protein>
<feature type="transmembrane region" description="Helical" evidence="1">
    <location>
        <begin position="76"/>
        <end position="96"/>
    </location>
</feature>